<protein>
    <submittedName>
        <fullName evidence="1">Uncharacterized protein</fullName>
    </submittedName>
</protein>
<name>A0A383A6A1_9ZZZZ</name>
<organism evidence="1">
    <name type="scientific">marine metagenome</name>
    <dbReference type="NCBI Taxonomy" id="408172"/>
    <lineage>
        <taxon>unclassified sequences</taxon>
        <taxon>metagenomes</taxon>
        <taxon>ecological metagenomes</taxon>
    </lineage>
</organism>
<accession>A0A383A6A1</accession>
<evidence type="ECO:0000313" key="1">
    <source>
        <dbReference type="EMBL" id="SVE03396.1"/>
    </source>
</evidence>
<sequence>IRELSVGNQSPIVFHLQEVSETSINIAFDRCPERGISGVVGGITTLVAAG</sequence>
<dbReference type="AlphaFoldDB" id="A0A383A6A1"/>
<gene>
    <name evidence="1" type="ORF">METZ01_LOCUS456250</name>
</gene>
<reference evidence="1" key="1">
    <citation type="submission" date="2018-05" db="EMBL/GenBank/DDBJ databases">
        <authorList>
            <person name="Lanie J.A."/>
            <person name="Ng W.-L."/>
            <person name="Kazmierczak K.M."/>
            <person name="Andrzejewski T.M."/>
            <person name="Davidsen T.M."/>
            <person name="Wayne K.J."/>
            <person name="Tettelin H."/>
            <person name="Glass J.I."/>
            <person name="Rusch D."/>
            <person name="Podicherti R."/>
            <person name="Tsui H.-C.T."/>
            <person name="Winkler M.E."/>
        </authorList>
    </citation>
    <scope>NUCLEOTIDE SEQUENCE</scope>
</reference>
<proteinExistence type="predicted"/>
<feature type="non-terminal residue" evidence="1">
    <location>
        <position position="1"/>
    </location>
</feature>
<dbReference type="EMBL" id="UINC01189624">
    <property type="protein sequence ID" value="SVE03396.1"/>
    <property type="molecule type" value="Genomic_DNA"/>
</dbReference>